<dbReference type="Proteomes" id="UP000256964">
    <property type="component" value="Unassembled WGS sequence"/>
</dbReference>
<dbReference type="Pfam" id="PF02992">
    <property type="entry name" value="Transposase_21"/>
    <property type="match status" value="1"/>
</dbReference>
<dbReference type="PANTHER" id="PTHR46579">
    <property type="entry name" value="F5/8 TYPE C DOMAIN-CONTAINING PROTEIN-RELATED"/>
    <property type="match status" value="1"/>
</dbReference>
<feature type="compositionally biased region" description="Polar residues" evidence="1">
    <location>
        <begin position="268"/>
        <end position="280"/>
    </location>
</feature>
<accession>A0A371CW58</accession>
<evidence type="ECO:0000313" key="3">
    <source>
        <dbReference type="Proteomes" id="UP000256964"/>
    </source>
</evidence>
<dbReference type="InterPro" id="IPR004242">
    <property type="entry name" value="Transposase_21"/>
</dbReference>
<feature type="compositionally biased region" description="Basic and acidic residues" evidence="1">
    <location>
        <begin position="312"/>
        <end position="332"/>
    </location>
</feature>
<dbReference type="EMBL" id="KZ857449">
    <property type="protein sequence ID" value="RDX44513.1"/>
    <property type="molecule type" value="Genomic_DNA"/>
</dbReference>
<organism evidence="2 3">
    <name type="scientific">Lentinus brumalis</name>
    <dbReference type="NCBI Taxonomy" id="2498619"/>
    <lineage>
        <taxon>Eukaryota</taxon>
        <taxon>Fungi</taxon>
        <taxon>Dikarya</taxon>
        <taxon>Basidiomycota</taxon>
        <taxon>Agaricomycotina</taxon>
        <taxon>Agaricomycetes</taxon>
        <taxon>Polyporales</taxon>
        <taxon>Polyporaceae</taxon>
        <taxon>Lentinus</taxon>
    </lineage>
</organism>
<feature type="compositionally biased region" description="Acidic residues" evidence="1">
    <location>
        <begin position="333"/>
        <end position="344"/>
    </location>
</feature>
<feature type="region of interest" description="Disordered" evidence="1">
    <location>
        <begin position="258"/>
        <end position="351"/>
    </location>
</feature>
<evidence type="ECO:0000313" key="2">
    <source>
        <dbReference type="EMBL" id="RDX44513.1"/>
    </source>
</evidence>
<protein>
    <submittedName>
        <fullName evidence="2">Uncharacterized protein</fullName>
    </submittedName>
</protein>
<keyword evidence="3" id="KW-1185">Reference proteome</keyword>
<feature type="compositionally biased region" description="Basic residues" evidence="1">
    <location>
        <begin position="283"/>
        <end position="292"/>
    </location>
</feature>
<reference evidence="2 3" key="1">
    <citation type="journal article" date="2018" name="Biotechnol. Biofuels">
        <title>Integrative visual omics of the white-rot fungus Polyporus brumalis exposes the biotechnological potential of its oxidative enzymes for delignifying raw plant biomass.</title>
        <authorList>
            <person name="Miyauchi S."/>
            <person name="Rancon A."/>
            <person name="Drula E."/>
            <person name="Hage H."/>
            <person name="Chaduli D."/>
            <person name="Favel A."/>
            <person name="Grisel S."/>
            <person name="Henrissat B."/>
            <person name="Herpoel-Gimbert I."/>
            <person name="Ruiz-Duenas F.J."/>
            <person name="Chevret D."/>
            <person name="Hainaut M."/>
            <person name="Lin J."/>
            <person name="Wang M."/>
            <person name="Pangilinan J."/>
            <person name="Lipzen A."/>
            <person name="Lesage-Meessen L."/>
            <person name="Navarro D."/>
            <person name="Riley R."/>
            <person name="Grigoriev I.V."/>
            <person name="Zhou S."/>
            <person name="Raouche S."/>
            <person name="Rosso M.N."/>
        </authorList>
    </citation>
    <scope>NUCLEOTIDE SEQUENCE [LARGE SCALE GENOMIC DNA]</scope>
    <source>
        <strain evidence="2 3">BRFM 1820</strain>
    </source>
</reference>
<sequence length="351" mass="39991">MFGTQCSWMASCRFRAANLLLTGIIPGPKETNPDETQFYLRVIVNELLRLWRHGVDVVTPQHPHGRRMRVILVGVFCDKPAAHKVGGFASHSHNYFCMQDWIPQSLKATVAAFTRSAFPTRTDSQHREYMSQYQQCGTKAARDEFAKKYATRWSELARLPYFDMCRMIVVDPMHNLFLGLVKTHFYHIWVQLKIFRKNHELRRLHDVLKNLHLPPKLGRLPHLIGPLVIPTLWDACEPDPDGTRLRERRARIDALLQAQKEKKAAQKSNVDATTASSTGARQKGAKGKPSRKKNTDSSRLSSAPRRSSRSQRKSEKGKELVLDSDDEGAREVSEDEVWPSEVEDNTLPSAG</sequence>
<dbReference type="OrthoDB" id="3239894at2759"/>
<name>A0A371CW58_9APHY</name>
<gene>
    <name evidence="2" type="ORF">OH76DRAFT_1096267</name>
</gene>
<dbReference type="AlphaFoldDB" id="A0A371CW58"/>
<evidence type="ECO:0000256" key="1">
    <source>
        <dbReference type="SAM" id="MobiDB-lite"/>
    </source>
</evidence>
<dbReference type="PANTHER" id="PTHR46579:SF2">
    <property type="entry name" value="C2H2-TYPE DOMAIN-CONTAINING PROTEIN"/>
    <property type="match status" value="1"/>
</dbReference>
<proteinExistence type="predicted"/>